<sequence length="77" mass="7723">MWTGSVASVSQVCSHSAEVAAASTGGSGVARTGAVRMLGRATSVVVGAASMVGAHLYCLRLRDDRGNGMFDEMGCSG</sequence>
<evidence type="ECO:0000313" key="3">
    <source>
        <dbReference type="WBParaSite" id="nRc.2.0.1.t17786-RA"/>
    </source>
</evidence>
<keyword evidence="1" id="KW-0472">Membrane</keyword>
<accession>A0A915IVF0</accession>
<organism evidence="2 3">
    <name type="scientific">Romanomermis culicivorax</name>
    <name type="common">Nematode worm</name>
    <dbReference type="NCBI Taxonomy" id="13658"/>
    <lineage>
        <taxon>Eukaryota</taxon>
        <taxon>Metazoa</taxon>
        <taxon>Ecdysozoa</taxon>
        <taxon>Nematoda</taxon>
        <taxon>Enoplea</taxon>
        <taxon>Dorylaimia</taxon>
        <taxon>Mermithida</taxon>
        <taxon>Mermithoidea</taxon>
        <taxon>Mermithidae</taxon>
        <taxon>Romanomermis</taxon>
    </lineage>
</organism>
<keyword evidence="2" id="KW-1185">Reference proteome</keyword>
<reference evidence="3" key="1">
    <citation type="submission" date="2022-11" db="UniProtKB">
        <authorList>
            <consortium name="WormBaseParasite"/>
        </authorList>
    </citation>
    <scope>IDENTIFICATION</scope>
</reference>
<evidence type="ECO:0000313" key="2">
    <source>
        <dbReference type="Proteomes" id="UP000887565"/>
    </source>
</evidence>
<evidence type="ECO:0000256" key="1">
    <source>
        <dbReference type="SAM" id="Phobius"/>
    </source>
</evidence>
<dbReference type="Proteomes" id="UP000887565">
    <property type="component" value="Unplaced"/>
</dbReference>
<keyword evidence="1" id="KW-0812">Transmembrane</keyword>
<protein>
    <submittedName>
        <fullName evidence="3">Uncharacterized protein</fullName>
    </submittedName>
</protein>
<dbReference type="WBParaSite" id="nRc.2.0.1.t17786-RA">
    <property type="protein sequence ID" value="nRc.2.0.1.t17786-RA"/>
    <property type="gene ID" value="nRc.2.0.1.g17786"/>
</dbReference>
<keyword evidence="1" id="KW-1133">Transmembrane helix</keyword>
<dbReference type="AlphaFoldDB" id="A0A915IVF0"/>
<proteinExistence type="predicted"/>
<feature type="transmembrane region" description="Helical" evidence="1">
    <location>
        <begin position="37"/>
        <end position="59"/>
    </location>
</feature>
<name>A0A915IVF0_ROMCU</name>